<keyword evidence="4" id="KW-0479">Metal-binding</keyword>
<dbReference type="GO" id="GO:0006508">
    <property type="term" value="P:proteolysis"/>
    <property type="evidence" value="ECO:0007669"/>
    <property type="project" value="UniProtKB-KW"/>
</dbReference>
<gene>
    <name evidence="11" type="ORF">AB433_16460</name>
</gene>
<dbReference type="InterPro" id="IPR045834">
    <property type="entry name" value="Csd3_N2"/>
</dbReference>
<keyword evidence="7" id="KW-0482">Metalloprotease</keyword>
<dbReference type="Gene3D" id="3.10.450.350">
    <property type="match status" value="1"/>
</dbReference>
<evidence type="ECO:0000256" key="2">
    <source>
        <dbReference type="ARBA" id="ARBA00004196"/>
    </source>
</evidence>
<dbReference type="GO" id="GO:0046872">
    <property type="term" value="F:metal ion binding"/>
    <property type="evidence" value="ECO:0007669"/>
    <property type="project" value="UniProtKB-KW"/>
</dbReference>
<dbReference type="EMBL" id="CP011770">
    <property type="protein sequence ID" value="AKM11203.1"/>
    <property type="molecule type" value="Genomic_DNA"/>
</dbReference>
<comment type="subcellular location">
    <subcellularLocation>
        <location evidence="2">Cell envelope</location>
    </subcellularLocation>
</comment>
<dbReference type="InterPro" id="IPR016047">
    <property type="entry name" value="M23ase_b-sheet_dom"/>
</dbReference>
<evidence type="ECO:0000256" key="3">
    <source>
        <dbReference type="ARBA" id="ARBA00022670"/>
    </source>
</evidence>
<reference evidence="11 12" key="1">
    <citation type="submission" date="2015-06" db="EMBL/GenBank/DDBJ databases">
        <authorList>
            <person name="Zeng Y."/>
            <person name="Huang Y."/>
        </authorList>
    </citation>
    <scope>NUCLEOTIDE SEQUENCE [LARGE SCALE GENOMIC DNA]</scope>
    <source>
        <strain evidence="11 12">PQ-2</strain>
    </source>
</reference>
<dbReference type="AlphaFoldDB" id="A0A0G3XLB4"/>
<dbReference type="GO" id="GO:0030313">
    <property type="term" value="C:cell envelope"/>
    <property type="evidence" value="ECO:0007669"/>
    <property type="project" value="UniProtKB-SubCell"/>
</dbReference>
<dbReference type="Pfam" id="PF19425">
    <property type="entry name" value="Csd3_N2"/>
    <property type="match status" value="1"/>
</dbReference>
<dbReference type="FunFam" id="2.70.70.10:FF:000006">
    <property type="entry name" value="M23 family peptidase"/>
    <property type="match status" value="1"/>
</dbReference>
<dbReference type="PATRIC" id="fig|1348774.3.peg.3455"/>
<evidence type="ECO:0000256" key="6">
    <source>
        <dbReference type="ARBA" id="ARBA00022833"/>
    </source>
</evidence>
<feature type="domain" description="M23ase beta-sheet core" evidence="9">
    <location>
        <begin position="367"/>
        <end position="462"/>
    </location>
</feature>
<accession>A0A0G3XLB4</accession>
<evidence type="ECO:0000313" key="12">
    <source>
        <dbReference type="Proteomes" id="UP000035287"/>
    </source>
</evidence>
<dbReference type="PANTHER" id="PTHR21666:SF288">
    <property type="entry name" value="CELL DIVISION PROTEIN YTFB"/>
    <property type="match status" value="1"/>
</dbReference>
<sequence>MPKGKDGAARMTDPAARARVPIEDDADAAERRDFATVLRQFGLKKGEEEPWVSDLADGIGSPRWYRSLAFMLVLIALALALWPDFNAVQAAPDTRLTEVERDEYRSQMITPLALGADTGKRMGPSRLVVPLASAPERPMIELTATYGKGDSLAAMLRRAGVGQADATRAEELISSAFPIDDIAGGTGFRMTLGRRAAPSQPRPLEELTFRARFDLQLTVDREGGPLALEQRVIRVDDTPLRITGKVGSGLYRSARAAGAPARSVQQYLKALDEAIDLDREVGAADNFDIIIAYKRAETGEVEVGDVLYAGLSRSGTAKAQMMRWGKDGKFYDADGAGEQRSGLVMPTNGAITSRYGMRRHPILRYKRMHAGVDFRARTGQPIYAVTDGTVASAGRNGGFGNFIKLNHGGGLQSGYAHLSRFAVSRGQRVKRGQVIGYAGSTGLSTGPHLHWELYRNGKHVDPLSVQFVIRAQLSDSELRDFRARLGELKKVKPGVALEPLVKPEDKPVEEVREIDRLSNAPS</sequence>
<dbReference type="STRING" id="1348774.AB433_16460"/>
<evidence type="ECO:0000256" key="5">
    <source>
        <dbReference type="ARBA" id="ARBA00022801"/>
    </source>
</evidence>
<evidence type="ECO:0000259" key="9">
    <source>
        <dbReference type="Pfam" id="PF01551"/>
    </source>
</evidence>
<keyword evidence="3" id="KW-0645">Protease</keyword>
<proteinExistence type="predicted"/>
<evidence type="ECO:0000256" key="4">
    <source>
        <dbReference type="ARBA" id="ARBA00022723"/>
    </source>
</evidence>
<keyword evidence="12" id="KW-1185">Reference proteome</keyword>
<evidence type="ECO:0000259" key="10">
    <source>
        <dbReference type="Pfam" id="PF19425"/>
    </source>
</evidence>
<dbReference type="Gene3D" id="2.70.70.10">
    <property type="entry name" value="Glucose Permease (Domain IIA)"/>
    <property type="match status" value="1"/>
</dbReference>
<evidence type="ECO:0000256" key="7">
    <source>
        <dbReference type="ARBA" id="ARBA00023049"/>
    </source>
</evidence>
<evidence type="ECO:0000256" key="8">
    <source>
        <dbReference type="SAM" id="MobiDB-lite"/>
    </source>
</evidence>
<dbReference type="InterPro" id="IPR050570">
    <property type="entry name" value="Cell_wall_metabolism_enzyme"/>
</dbReference>
<keyword evidence="6" id="KW-0862">Zinc</keyword>
<evidence type="ECO:0000256" key="1">
    <source>
        <dbReference type="ARBA" id="ARBA00001947"/>
    </source>
</evidence>
<dbReference type="Proteomes" id="UP000035287">
    <property type="component" value="Chromosome"/>
</dbReference>
<dbReference type="KEGG" id="cna:AB433_16460"/>
<dbReference type="Pfam" id="PF01551">
    <property type="entry name" value="Peptidase_M23"/>
    <property type="match status" value="1"/>
</dbReference>
<feature type="region of interest" description="Disordered" evidence="8">
    <location>
        <begin position="1"/>
        <end position="20"/>
    </location>
</feature>
<keyword evidence="5" id="KW-0378">Hydrolase</keyword>
<dbReference type="PANTHER" id="PTHR21666">
    <property type="entry name" value="PEPTIDASE-RELATED"/>
    <property type="match status" value="1"/>
</dbReference>
<dbReference type="GO" id="GO:0004222">
    <property type="term" value="F:metalloendopeptidase activity"/>
    <property type="evidence" value="ECO:0007669"/>
    <property type="project" value="TreeGrafter"/>
</dbReference>
<name>A0A0G3XLB4_9SPHN</name>
<dbReference type="CDD" id="cd12797">
    <property type="entry name" value="M23_peptidase"/>
    <property type="match status" value="1"/>
</dbReference>
<dbReference type="SUPFAM" id="SSF51261">
    <property type="entry name" value="Duplicated hybrid motif"/>
    <property type="match status" value="1"/>
</dbReference>
<dbReference type="InterPro" id="IPR011055">
    <property type="entry name" value="Dup_hybrid_motif"/>
</dbReference>
<evidence type="ECO:0000313" key="11">
    <source>
        <dbReference type="EMBL" id="AKM11203.1"/>
    </source>
</evidence>
<organism evidence="11 12">
    <name type="scientific">Croceicoccus naphthovorans</name>
    <dbReference type="NCBI Taxonomy" id="1348774"/>
    <lineage>
        <taxon>Bacteria</taxon>
        <taxon>Pseudomonadati</taxon>
        <taxon>Pseudomonadota</taxon>
        <taxon>Alphaproteobacteria</taxon>
        <taxon>Sphingomonadales</taxon>
        <taxon>Erythrobacteraceae</taxon>
        <taxon>Croceicoccus</taxon>
    </lineage>
</organism>
<comment type="cofactor">
    <cofactor evidence="1">
        <name>Zn(2+)</name>
        <dbReference type="ChEBI" id="CHEBI:29105"/>
    </cofactor>
</comment>
<protein>
    <submittedName>
        <fullName evidence="11">Membrane protein</fullName>
    </submittedName>
</protein>
<feature type="domain" description="Csd3-like second N-terminal" evidence="10">
    <location>
        <begin position="241"/>
        <end position="348"/>
    </location>
</feature>